<gene>
    <name evidence="3" type="ORF">PTSG_09968</name>
</gene>
<dbReference type="PANTHER" id="PTHR10337:SF11">
    <property type="entry name" value="DSHC PROTEIN"/>
    <property type="match status" value="1"/>
</dbReference>
<dbReference type="GO" id="GO:0019901">
    <property type="term" value="F:protein kinase binding"/>
    <property type="evidence" value="ECO:0007669"/>
    <property type="project" value="TreeGrafter"/>
</dbReference>
<feature type="compositionally biased region" description="Acidic residues" evidence="1">
    <location>
        <begin position="694"/>
        <end position="715"/>
    </location>
</feature>
<dbReference type="KEGG" id="sre:PTSG_09968"/>
<dbReference type="SUPFAM" id="SSF50729">
    <property type="entry name" value="PH domain-like"/>
    <property type="match status" value="1"/>
</dbReference>
<dbReference type="GeneID" id="16069875"/>
<reference evidence="3" key="1">
    <citation type="submission" date="2009-08" db="EMBL/GenBank/DDBJ databases">
        <title>Annotation of Salpingoeca rosetta.</title>
        <authorList>
            <consortium name="The Broad Institute Genome Sequencing Platform"/>
            <person name="Russ C."/>
            <person name="Cuomo C."/>
            <person name="Burger G."/>
            <person name="Gray M.W."/>
            <person name="Holland P.W.H."/>
            <person name="King N."/>
            <person name="Lang F.B.F."/>
            <person name="Roger A.J."/>
            <person name="Ruiz-Trillo I."/>
            <person name="Young S.K."/>
            <person name="Zeng Q."/>
            <person name="Gargeya S."/>
            <person name="Alvarado L."/>
            <person name="Berlin A."/>
            <person name="Chapman S.B."/>
            <person name="Chen Z."/>
            <person name="Freedman E."/>
            <person name="Gellesch M."/>
            <person name="Goldberg J."/>
            <person name="Griggs A."/>
            <person name="Gujja S."/>
            <person name="Heilman E."/>
            <person name="Heiman D."/>
            <person name="Howarth C."/>
            <person name="Mehta T."/>
            <person name="Neiman D."/>
            <person name="Pearson M."/>
            <person name="Roberts A."/>
            <person name="Saif S."/>
            <person name="Shea T."/>
            <person name="Shenoy N."/>
            <person name="Sisk P."/>
            <person name="Stolte C."/>
            <person name="Sykes S."/>
            <person name="White J."/>
            <person name="Yandava C."/>
            <person name="Haas B."/>
            <person name="Nusbaum C."/>
            <person name="Birren B."/>
        </authorList>
    </citation>
    <scope>NUCLEOTIDE SEQUENCE [LARGE SCALE GENOMIC DNA]</scope>
    <source>
        <strain evidence="3">ATCC 50818</strain>
    </source>
</reference>
<feature type="compositionally biased region" description="Low complexity" evidence="1">
    <location>
        <begin position="638"/>
        <end position="650"/>
    </location>
</feature>
<evidence type="ECO:0000313" key="4">
    <source>
        <dbReference type="Proteomes" id="UP000007799"/>
    </source>
</evidence>
<dbReference type="Gene3D" id="2.30.29.30">
    <property type="entry name" value="Pleckstrin-homology domain (PH domain)/Phosphotyrosine-binding domain (PTB)"/>
    <property type="match status" value="1"/>
</dbReference>
<feature type="compositionally biased region" description="Polar residues" evidence="1">
    <location>
        <begin position="532"/>
        <end position="541"/>
    </location>
</feature>
<evidence type="ECO:0000259" key="2">
    <source>
        <dbReference type="PROSITE" id="PS01179"/>
    </source>
</evidence>
<feature type="region of interest" description="Disordered" evidence="1">
    <location>
        <begin position="601"/>
        <end position="748"/>
    </location>
</feature>
<dbReference type="RefSeq" id="XP_004989331.1">
    <property type="nucleotide sequence ID" value="XM_004989274.1"/>
</dbReference>
<feature type="compositionally biased region" description="Acidic residues" evidence="1">
    <location>
        <begin position="552"/>
        <end position="561"/>
    </location>
</feature>
<dbReference type="InterPro" id="IPR006020">
    <property type="entry name" value="PTB/PI_dom"/>
</dbReference>
<organism evidence="4">
    <name type="scientific">Salpingoeca rosetta (strain ATCC 50818 / BSB-021)</name>
    <dbReference type="NCBI Taxonomy" id="946362"/>
    <lineage>
        <taxon>Eukaryota</taxon>
        <taxon>Choanoflagellata</taxon>
        <taxon>Craspedida</taxon>
        <taxon>Salpingoecidae</taxon>
        <taxon>Salpingoeca</taxon>
    </lineage>
</organism>
<accession>F2UNP1</accession>
<feature type="domain" description="PID" evidence="2">
    <location>
        <begin position="43"/>
        <end position="185"/>
    </location>
</feature>
<evidence type="ECO:0000256" key="1">
    <source>
        <dbReference type="SAM" id="MobiDB-lite"/>
    </source>
</evidence>
<feature type="compositionally biased region" description="Basic residues" evidence="1">
    <location>
        <begin position="608"/>
        <end position="637"/>
    </location>
</feature>
<feature type="region of interest" description="Disordered" evidence="1">
    <location>
        <begin position="430"/>
        <end position="453"/>
    </location>
</feature>
<proteinExistence type="predicted"/>
<dbReference type="SMART" id="SM00462">
    <property type="entry name" value="PTB"/>
    <property type="match status" value="1"/>
</dbReference>
<dbReference type="PROSITE" id="PS01179">
    <property type="entry name" value="PID"/>
    <property type="match status" value="1"/>
</dbReference>
<dbReference type="Proteomes" id="UP000007799">
    <property type="component" value="Unassembled WGS sequence"/>
</dbReference>
<dbReference type="InterPro" id="IPR011993">
    <property type="entry name" value="PH-like_dom_sf"/>
</dbReference>
<feature type="compositionally biased region" description="Acidic residues" evidence="1">
    <location>
        <begin position="670"/>
        <end position="680"/>
    </location>
</feature>
<feature type="region of interest" description="Disordered" evidence="1">
    <location>
        <begin position="778"/>
        <end position="806"/>
    </location>
</feature>
<feature type="region of interest" description="Disordered" evidence="1">
    <location>
        <begin position="486"/>
        <end position="582"/>
    </location>
</feature>
<dbReference type="eggNOG" id="KOG3697">
    <property type="taxonomic scope" value="Eukaryota"/>
</dbReference>
<dbReference type="Pfam" id="PF00640">
    <property type="entry name" value="PID"/>
    <property type="match status" value="1"/>
</dbReference>
<sequence length="806" mass="87537">MNSSGGGANQPLAARKDSFLTAPDDGWLHSKFAMQYGEGVFFSFPVTYVGRHPLARSLRSVEFPVRNKIVREAICRVREEARTRPPIERQVPAMFSEFLDAEEPEIKMQDIVVNISSAGIVLATEHEDAVIAFHRMTTISFAAGGDFEDYDMVAYVAKSRLGRMCYVFDCGAHSNQVLATIGQAFVQAGEEAEAQEYEEFDDEYGVYAEQVLTEQEYQDLYGVVGSHPTTPTYADPTYADPAVDYDTGTYADTNAIYDNRLQTGGADGHVYNMPDMDEANPDYHEFTVADVDEANPDYHEVSVDAEGAVQYDVAQHAGDAAHQYAMGHADGDETYASVPPRPSLKERLRVRASQSNHNGPPDTLSTSPTYATATDFASSAVGSPTYDMGMHDGHTRSPTGALLGNATYGMHADTGNYAQAHTFAAGDEDMEEDPTYTLGQADGDAASRGRTPVSADLTYDMATKRRSTQDPDATYAMASAFNRDSRISSPSVKSATYDVGDGDDHVYNNRTSVLSSLPEDDADFPDADAAFTSQQPSQRSGSKAGRAAGDGDGGDGGEADPWEAIQNETIARKGGKAYDPKVAGSYTDAEYLEEYVPTYLEVEPSSKSSKKGKGRRFFGLFGKKKGGKAQAKQKSKAAFKAQSSKKQQQQVQDEEEYVASQPGESVPEVVYEDPDAEVDGDGPYARVNTRDPNYDDDDDDDSVGGYEDDDDDDEEGSGKTPAEIASMYSTVSKRRTNPPSVPPKQKMDEALVGSIRVKPLQGKADFLVRKLNAEAGSLSVGKQQKRQPIPSWNFIDPASLSHVKET</sequence>
<dbReference type="EMBL" id="GL832984">
    <property type="protein sequence ID" value="EGD79246.1"/>
    <property type="molecule type" value="Genomic_DNA"/>
</dbReference>
<dbReference type="InterPro" id="IPR006019">
    <property type="entry name" value="PID_Shc-like"/>
</dbReference>
<dbReference type="InterPro" id="IPR051235">
    <property type="entry name" value="CEP152/SHC-Transforming"/>
</dbReference>
<name>F2UNP1_SALR5</name>
<keyword evidence="4" id="KW-1185">Reference proteome</keyword>
<dbReference type="OrthoDB" id="9938362at2759"/>
<feature type="compositionally biased region" description="Polar residues" evidence="1">
    <location>
        <begin position="352"/>
        <end position="369"/>
    </location>
</feature>
<protein>
    <recommendedName>
        <fullName evidence="2">PID domain-containing protein</fullName>
    </recommendedName>
</protein>
<evidence type="ECO:0000313" key="3">
    <source>
        <dbReference type="EMBL" id="EGD79246.1"/>
    </source>
</evidence>
<dbReference type="CDD" id="cd01209">
    <property type="entry name" value="PTB_Shc"/>
    <property type="match status" value="1"/>
</dbReference>
<dbReference type="PANTHER" id="PTHR10337">
    <property type="entry name" value="SHC TRANSFORMING PROTEIN"/>
    <property type="match status" value="1"/>
</dbReference>
<dbReference type="InParanoid" id="F2UNP1"/>
<dbReference type="AlphaFoldDB" id="F2UNP1"/>
<dbReference type="PRINTS" id="PR00629">
    <property type="entry name" value="SHCPIDOMAIN"/>
</dbReference>
<feature type="region of interest" description="Disordered" evidence="1">
    <location>
        <begin position="350"/>
        <end position="369"/>
    </location>
</feature>
<dbReference type="GO" id="GO:0035556">
    <property type="term" value="P:intracellular signal transduction"/>
    <property type="evidence" value="ECO:0007669"/>
    <property type="project" value="InterPro"/>
</dbReference>